<evidence type="ECO:0000313" key="2">
    <source>
        <dbReference type="Proteomes" id="UP000245431"/>
    </source>
</evidence>
<name>A0A1D3KA70_PSEVE</name>
<gene>
    <name evidence="1" type="ORF">PVE_P0169</name>
</gene>
<evidence type="ECO:0000313" key="1">
    <source>
        <dbReference type="EMBL" id="SBW85210.1"/>
    </source>
</evidence>
<accession>A0A1D3KA70</accession>
<dbReference type="Proteomes" id="UP000245431">
    <property type="component" value="Plasmid PVE_plasmid"/>
</dbReference>
<sequence length="79" mass="8800">MAELNTLNGNYQRISKLLDTRKGELKFQDVVGSMGAESAFAAFEAERKHLQEAIDKALGAVYTLEEKMKSLRSEESASF</sequence>
<organism evidence="1 2">
    <name type="scientific">Pseudomonas veronii 1YdBTEX2</name>
    <dbReference type="NCBI Taxonomy" id="1295141"/>
    <lineage>
        <taxon>Bacteria</taxon>
        <taxon>Pseudomonadati</taxon>
        <taxon>Pseudomonadota</taxon>
        <taxon>Gammaproteobacteria</taxon>
        <taxon>Pseudomonadales</taxon>
        <taxon>Pseudomonadaceae</taxon>
        <taxon>Pseudomonas</taxon>
    </lineage>
</organism>
<dbReference type="EMBL" id="LT599585">
    <property type="protein sequence ID" value="SBW85210.1"/>
    <property type="molecule type" value="Genomic_DNA"/>
</dbReference>
<reference evidence="2" key="1">
    <citation type="submission" date="2016-07" db="EMBL/GenBank/DDBJ databases">
        <authorList>
            <person name="Florea S."/>
            <person name="Webb J.S."/>
            <person name="Jaromczyk J."/>
            <person name="Schardl C.L."/>
        </authorList>
    </citation>
    <scope>NUCLEOTIDE SEQUENCE [LARGE SCALE GENOMIC DNA]</scope>
    <source>
        <strain evidence="2">1YdBTEX2</strain>
        <plasmid evidence="2">Plasmid pve_Plasmid</plasmid>
    </source>
</reference>
<protein>
    <submittedName>
        <fullName evidence="1">Uncharacterized protein</fullName>
    </submittedName>
</protein>
<dbReference type="AlphaFoldDB" id="A0A1D3KA70"/>
<proteinExistence type="predicted"/>
<geneLocation type="plasmid" evidence="2">
    <name>pve_Plasmid</name>
</geneLocation>
<keyword evidence="1" id="KW-0614">Plasmid</keyword>